<sequence>MSSRKRRRNVQKTAKPAAPLLPPDVGDDEIDISDEDLSFVARHRQYAGFLSGLDTSSITKQVLGIKSSKKEEDNLESYYEKRAKLVQKGREDDTNLVDPADVLPIKTLSGELQYANAKSKSELEKEGEEKAVLNLEERKALVRRKTPRTITQSEIVPKQGDKMVPPDQRDRKLSKSESRKELKKAKRDQHPLPNRDTHTSKASSRSLALEELEQDLSEQQRIEEMKARMAELGTAVLADPENHLDSLTDLQGYCSDKDANVSSMAMLSLLAVFKDIVPGYRIRLPTQKELEMQVSKEVKKLRDFETKLLKCYQRYVQFLIKSTKSGLLRKAATRCVSGLLEAIPHFNFRDSLLSATIPSMNSADSDCRKMSCHAVRSLFLNEGKHGGSATVEAVEMIADLVKSEKCIVRPDVIQVLLSLSFDEDLNRPAPEQEKKKGHDGKTEKLNPKHDEKDKKAKKRQLAAKLREEVATDFRESCTMPEANELRRLQTQILTAVFETYFRILKASLNPADCFSGSNSGSVKATLAEYGPRPLLGSCLDGLAKFSHLVSVEFMADLLALLKRLAGGIGPSSAGSEVQDADPISFTDRLHCCVVAFKIVRSNLDALNIDLRDFYVALYNLLLCHKGSRDEHDGLVLAEALQVMLWESRQHDMQRVAAFIKRLAAEALHLGPAEAISALVTVRHLLQRYKKCRNLLENEDGGGTGRSFISLQGEERGDPDMSAALSSVLWEVSLLSRHYHPAISRLAEQISNMLTSSEALQASLTPKEAIIVYSTDKGGFNPSVQLPKNKVKRKSYVSHPLKALVLKTDMDDSVLSSSDKESSQMFLSHFKVLRDIKENEALRTELKKLVRSVNLFKSRRKRKGRSI</sequence>
<organism evidence="8 9">
    <name type="scientific">Adiantum capillus-veneris</name>
    <name type="common">Maidenhair fern</name>
    <dbReference type="NCBI Taxonomy" id="13818"/>
    <lineage>
        <taxon>Eukaryota</taxon>
        <taxon>Viridiplantae</taxon>
        <taxon>Streptophyta</taxon>
        <taxon>Embryophyta</taxon>
        <taxon>Tracheophyta</taxon>
        <taxon>Polypodiopsida</taxon>
        <taxon>Polypodiidae</taxon>
        <taxon>Polypodiales</taxon>
        <taxon>Pteridineae</taxon>
        <taxon>Pteridaceae</taxon>
        <taxon>Vittarioideae</taxon>
        <taxon>Adiantum</taxon>
    </lineage>
</organism>
<reference evidence="8" key="1">
    <citation type="submission" date="2021-01" db="EMBL/GenBank/DDBJ databases">
        <title>Adiantum capillus-veneris genome.</title>
        <authorList>
            <person name="Fang Y."/>
            <person name="Liao Q."/>
        </authorList>
    </citation>
    <scope>NUCLEOTIDE SEQUENCE</scope>
    <source>
        <strain evidence="8">H3</strain>
        <tissue evidence="8">Leaf</tissue>
    </source>
</reference>
<name>A0A9D4ZB46_ADICA</name>
<gene>
    <name evidence="8" type="ORF">GOP47_0017753</name>
</gene>
<dbReference type="AlphaFoldDB" id="A0A9D4ZB46"/>
<feature type="region of interest" description="Disordered" evidence="5">
    <location>
        <begin position="144"/>
        <end position="207"/>
    </location>
</feature>
<feature type="domain" description="CCAAT-binding factor" evidence="6">
    <location>
        <begin position="589"/>
        <end position="746"/>
    </location>
</feature>
<keyword evidence="4" id="KW-0539">Nucleus</keyword>
<dbReference type="InterPro" id="IPR016903">
    <property type="entry name" value="Nucleolar_cplx-assoc_3"/>
</dbReference>
<feature type="domain" description="Nucleolar complex-associated protein 3 N-terminal" evidence="7">
    <location>
        <begin position="225"/>
        <end position="315"/>
    </location>
</feature>
<evidence type="ECO:0000313" key="9">
    <source>
        <dbReference type="Proteomes" id="UP000886520"/>
    </source>
</evidence>
<dbReference type="InterPro" id="IPR005612">
    <property type="entry name" value="CCAAT-binding_factor"/>
</dbReference>
<evidence type="ECO:0000259" key="6">
    <source>
        <dbReference type="Pfam" id="PF03914"/>
    </source>
</evidence>
<comment type="caution">
    <text evidence="8">The sequence shown here is derived from an EMBL/GenBank/DDBJ whole genome shotgun (WGS) entry which is preliminary data.</text>
</comment>
<dbReference type="EMBL" id="JABFUD020000017">
    <property type="protein sequence ID" value="KAI5067225.1"/>
    <property type="molecule type" value="Genomic_DNA"/>
</dbReference>
<evidence type="ECO:0000256" key="3">
    <source>
        <dbReference type="ARBA" id="ARBA00023054"/>
    </source>
</evidence>
<keyword evidence="9" id="KW-1185">Reference proteome</keyword>
<feature type="region of interest" description="Disordered" evidence="5">
    <location>
        <begin position="1"/>
        <end position="29"/>
    </location>
</feature>
<evidence type="ECO:0008006" key="10">
    <source>
        <dbReference type="Google" id="ProtNLM"/>
    </source>
</evidence>
<evidence type="ECO:0000313" key="8">
    <source>
        <dbReference type="EMBL" id="KAI5067225.1"/>
    </source>
</evidence>
<dbReference type="InterPro" id="IPR011501">
    <property type="entry name" value="Noc3_N"/>
</dbReference>
<dbReference type="SUPFAM" id="SSF48371">
    <property type="entry name" value="ARM repeat"/>
    <property type="match status" value="1"/>
</dbReference>
<comment type="subcellular location">
    <subcellularLocation>
        <location evidence="1">Nucleus</location>
        <location evidence="1">Nucleolus</location>
    </subcellularLocation>
</comment>
<evidence type="ECO:0000256" key="1">
    <source>
        <dbReference type="ARBA" id="ARBA00004604"/>
    </source>
</evidence>
<dbReference type="OrthoDB" id="10263597at2759"/>
<dbReference type="GO" id="GO:0006270">
    <property type="term" value="P:DNA replication initiation"/>
    <property type="evidence" value="ECO:0007669"/>
    <property type="project" value="TreeGrafter"/>
</dbReference>
<evidence type="ECO:0000259" key="7">
    <source>
        <dbReference type="Pfam" id="PF07540"/>
    </source>
</evidence>
<dbReference type="Pfam" id="PF03914">
    <property type="entry name" value="CBF"/>
    <property type="match status" value="1"/>
</dbReference>
<dbReference type="PANTHER" id="PTHR14428:SF5">
    <property type="entry name" value="NUCLEOLAR COMPLEX PROTEIN 3 HOMOLOG"/>
    <property type="match status" value="1"/>
</dbReference>
<proteinExistence type="inferred from homology"/>
<keyword evidence="3" id="KW-0175">Coiled coil</keyword>
<feature type="compositionally biased region" description="Basic and acidic residues" evidence="5">
    <location>
        <begin position="188"/>
        <end position="199"/>
    </location>
</feature>
<dbReference type="GO" id="GO:0005730">
    <property type="term" value="C:nucleolus"/>
    <property type="evidence" value="ECO:0007669"/>
    <property type="project" value="UniProtKB-SubCell"/>
</dbReference>
<evidence type="ECO:0000256" key="4">
    <source>
        <dbReference type="ARBA" id="ARBA00023242"/>
    </source>
</evidence>
<evidence type="ECO:0000256" key="5">
    <source>
        <dbReference type="SAM" id="MobiDB-lite"/>
    </source>
</evidence>
<dbReference type="InterPro" id="IPR016024">
    <property type="entry name" value="ARM-type_fold"/>
</dbReference>
<dbReference type="Proteomes" id="UP000886520">
    <property type="component" value="Chromosome 17"/>
</dbReference>
<dbReference type="InterPro" id="IPR011989">
    <property type="entry name" value="ARM-like"/>
</dbReference>
<feature type="compositionally biased region" description="Basic and acidic residues" evidence="5">
    <location>
        <begin position="427"/>
        <end position="454"/>
    </location>
</feature>
<dbReference type="PANTHER" id="PTHR14428">
    <property type="entry name" value="NUCLEOLAR COMPLEX PROTEIN 3"/>
    <property type="match status" value="1"/>
</dbReference>
<feature type="compositionally biased region" description="Basic residues" evidence="5">
    <location>
        <begin position="1"/>
        <end position="10"/>
    </location>
</feature>
<evidence type="ECO:0000256" key="2">
    <source>
        <dbReference type="ARBA" id="ARBA00007797"/>
    </source>
</evidence>
<feature type="compositionally biased region" description="Basic and acidic residues" evidence="5">
    <location>
        <begin position="167"/>
        <end position="180"/>
    </location>
</feature>
<protein>
    <recommendedName>
        <fullName evidence="10">Nucleolar complex protein 3 homolog</fullName>
    </recommendedName>
</protein>
<comment type="similarity">
    <text evidence="2">Belongs to the CBF/MAK21 family.</text>
</comment>
<dbReference type="Pfam" id="PF07540">
    <property type="entry name" value="NOC3p"/>
    <property type="match status" value="1"/>
</dbReference>
<dbReference type="GO" id="GO:0003682">
    <property type="term" value="F:chromatin binding"/>
    <property type="evidence" value="ECO:0007669"/>
    <property type="project" value="TreeGrafter"/>
</dbReference>
<accession>A0A9D4ZB46</accession>
<feature type="region of interest" description="Disordered" evidence="5">
    <location>
        <begin position="427"/>
        <end position="458"/>
    </location>
</feature>
<dbReference type="Gene3D" id="1.25.10.10">
    <property type="entry name" value="Leucine-rich Repeat Variant"/>
    <property type="match status" value="1"/>
</dbReference>